<keyword evidence="1" id="KW-0812">Transmembrane</keyword>
<dbReference type="Proteomes" id="UP000239814">
    <property type="component" value="Chromosome"/>
</dbReference>
<dbReference type="Pfam" id="PF11127">
    <property type="entry name" value="YgaP-like_TM"/>
    <property type="match status" value="1"/>
</dbReference>
<evidence type="ECO:0000256" key="1">
    <source>
        <dbReference type="SAM" id="Phobius"/>
    </source>
</evidence>
<feature type="transmembrane region" description="Helical" evidence="1">
    <location>
        <begin position="12"/>
        <end position="32"/>
    </location>
</feature>
<proteinExistence type="predicted"/>
<dbReference type="InterPro" id="IPR021309">
    <property type="entry name" value="YgaP-like_TM"/>
</dbReference>
<name>A0A2S0KE99_9ACTN</name>
<gene>
    <name evidence="3" type="ORF">C6V83_06830</name>
</gene>
<dbReference type="OrthoDB" id="9799383at2"/>
<evidence type="ECO:0000313" key="3">
    <source>
        <dbReference type="EMBL" id="AVM00028.1"/>
    </source>
</evidence>
<feature type="domain" description="Inner membrane protein YgaP-like transmembrane" evidence="2">
    <location>
        <begin position="12"/>
        <end position="66"/>
    </location>
</feature>
<protein>
    <submittedName>
        <fullName evidence="3">DUF2892 domain-containing protein</fullName>
    </submittedName>
</protein>
<evidence type="ECO:0000313" key="4">
    <source>
        <dbReference type="Proteomes" id="UP000239814"/>
    </source>
</evidence>
<dbReference type="AlphaFoldDB" id="A0A2S0KE99"/>
<keyword evidence="1" id="KW-1133">Transmembrane helix</keyword>
<accession>A0A2S0KE99</accession>
<keyword evidence="1" id="KW-0472">Membrane</keyword>
<dbReference type="RefSeq" id="WP_105941759.1">
    <property type="nucleotide sequence ID" value="NZ_CP027433.1"/>
</dbReference>
<dbReference type="KEGG" id="git:C6V83_06830"/>
<keyword evidence="4" id="KW-1185">Reference proteome</keyword>
<dbReference type="Gene3D" id="6.10.140.1340">
    <property type="match status" value="1"/>
</dbReference>
<dbReference type="EMBL" id="CP027433">
    <property type="protein sequence ID" value="AVM00028.1"/>
    <property type="molecule type" value="Genomic_DNA"/>
</dbReference>
<evidence type="ECO:0000259" key="2">
    <source>
        <dbReference type="Pfam" id="PF11127"/>
    </source>
</evidence>
<feature type="transmembrane region" description="Helical" evidence="1">
    <location>
        <begin position="38"/>
        <end position="58"/>
    </location>
</feature>
<organism evidence="3 4">
    <name type="scientific">Gordonia iterans</name>
    <dbReference type="NCBI Taxonomy" id="1004901"/>
    <lineage>
        <taxon>Bacteria</taxon>
        <taxon>Bacillati</taxon>
        <taxon>Actinomycetota</taxon>
        <taxon>Actinomycetes</taxon>
        <taxon>Mycobacteriales</taxon>
        <taxon>Gordoniaceae</taxon>
        <taxon>Gordonia</taxon>
    </lineage>
</organism>
<sequence>MPLSRYENTALTVDRLVPALAAVMLFVSIALVAALGPWWLFLTGFVALNLAFYAYAGWCPASLIMEKLGLGRYAVCRR</sequence>
<reference evidence="3 4" key="1">
    <citation type="submission" date="2018-03" db="EMBL/GenBank/DDBJ databases">
        <title>Characteristics and genome of n-alkane degrading marine bacteria Gordonia iterans isolated from crude oil contaminated in Tae-an, South Korea.</title>
        <authorList>
            <person name="Lee S.-S."/>
            <person name="Kim H."/>
        </authorList>
    </citation>
    <scope>NUCLEOTIDE SEQUENCE [LARGE SCALE GENOMIC DNA]</scope>
    <source>
        <strain evidence="3 4">Co17</strain>
    </source>
</reference>